<evidence type="ECO:0000256" key="1">
    <source>
        <dbReference type="SAM" id="MobiDB-lite"/>
    </source>
</evidence>
<protein>
    <submittedName>
        <fullName evidence="2">Uncharacterized protein</fullName>
    </submittedName>
</protein>
<dbReference type="OrthoDB" id="2020758at2759"/>
<dbReference type="Proteomes" id="UP000440578">
    <property type="component" value="Unassembled WGS sequence"/>
</dbReference>
<feature type="region of interest" description="Disordered" evidence="1">
    <location>
        <begin position="95"/>
        <end position="140"/>
    </location>
</feature>
<organism evidence="2 3">
    <name type="scientific">Amphibalanus amphitrite</name>
    <name type="common">Striped barnacle</name>
    <name type="synonym">Balanus amphitrite</name>
    <dbReference type="NCBI Taxonomy" id="1232801"/>
    <lineage>
        <taxon>Eukaryota</taxon>
        <taxon>Metazoa</taxon>
        <taxon>Ecdysozoa</taxon>
        <taxon>Arthropoda</taxon>
        <taxon>Crustacea</taxon>
        <taxon>Multicrustacea</taxon>
        <taxon>Cirripedia</taxon>
        <taxon>Thoracica</taxon>
        <taxon>Thoracicalcarea</taxon>
        <taxon>Balanomorpha</taxon>
        <taxon>Balanoidea</taxon>
        <taxon>Balanidae</taxon>
        <taxon>Amphibalaninae</taxon>
        <taxon>Amphibalanus</taxon>
    </lineage>
</organism>
<sequence length="719" mass="78171">MSVWGWGDMIGVKEQWILPGPRGVQELRQYGRLRSVAAPPFQPSAQLPGPRGVQELRQYGRLRSVAAPPFQPSAQLPGPRGAQEPRQYGQLRLVAGSPPRHSSRLPSCPDPAAFKSCGSTGGRAQPPTSRFPPSAQLPGPRGVQELRQYGRLRSVAAPPFQPSAQLPGPRGVQELRQYGRLRSVAAPPRHLLASGGPQQHTETEHNTRLTRQEIVANTSIVGRARDRRRLVALEAILIKERDPAINRQLNARGILQLYDSQAPLVASEADVMKAINSFPPSSSAGLDGIRPAHLRSLLTKHTAEAGARLLTALTALTNLALSGRLPECVVPAFFGASLIALRKKDGGLRPIAVGNIREVAMSELELLGAPVHDDQVRRKLLQGQLMVEKLIRRLQALEEAHQAFFLLKSYVSLPRVLYLLRSSPAYRHPALLVKIDETVRCGMEAITNVRLRGDSWRQATLPVNLGGLGVRMVTDVALPAHIASQVASADTIASIYGSAAARVGEATRCLVEEWEAHTGLPSPDVSRQRYQRDWDRAAAEAISRQLLDDCTTDVDRARLRAAAQPHSGAWLNAFPAASVGTLLDPDTLRTAVALRVGAEVCAPHRCRCGADIDERGLHGLSCQLSAGRFPRSRSEEPSRNPLDDPDLAYYLLPRRESPPLTDADSPTTQQLAEQLLCLSPSLAQDTPRPPRPNALTAYAALLAKMRESIRDHGAAPEPL</sequence>
<name>A0A6A4WZ69_AMPAM</name>
<proteinExistence type="predicted"/>
<evidence type="ECO:0000313" key="2">
    <source>
        <dbReference type="EMBL" id="KAF0312387.1"/>
    </source>
</evidence>
<dbReference type="EMBL" id="VIIS01000173">
    <property type="protein sequence ID" value="KAF0312387.1"/>
    <property type="molecule type" value="Genomic_DNA"/>
</dbReference>
<accession>A0A6A4WZ69</accession>
<evidence type="ECO:0000313" key="3">
    <source>
        <dbReference type="Proteomes" id="UP000440578"/>
    </source>
</evidence>
<keyword evidence="3" id="KW-1185">Reference proteome</keyword>
<comment type="caution">
    <text evidence="2">The sequence shown here is derived from an EMBL/GenBank/DDBJ whole genome shotgun (WGS) entry which is preliminary data.</text>
</comment>
<gene>
    <name evidence="2" type="ORF">FJT64_016840</name>
</gene>
<reference evidence="2 3" key="1">
    <citation type="submission" date="2019-07" db="EMBL/GenBank/DDBJ databases">
        <title>Draft genome assembly of a fouling barnacle, Amphibalanus amphitrite (Darwin, 1854): The first reference genome for Thecostraca.</title>
        <authorList>
            <person name="Kim W."/>
        </authorList>
    </citation>
    <scope>NUCLEOTIDE SEQUENCE [LARGE SCALE GENOMIC DNA]</scope>
    <source>
        <strain evidence="2">SNU_AA5</strain>
        <tissue evidence="2">Soma without cirri and trophi</tissue>
    </source>
</reference>
<dbReference type="AlphaFoldDB" id="A0A6A4WZ69"/>